<dbReference type="HOGENOM" id="CLU_1550155_0_0_1"/>
<organism evidence="2 3">
    <name type="scientific">Populus trichocarpa</name>
    <name type="common">Western balsam poplar</name>
    <name type="synonym">Populus balsamifera subsp. trichocarpa</name>
    <dbReference type="NCBI Taxonomy" id="3694"/>
    <lineage>
        <taxon>Eukaryota</taxon>
        <taxon>Viridiplantae</taxon>
        <taxon>Streptophyta</taxon>
        <taxon>Embryophyta</taxon>
        <taxon>Tracheophyta</taxon>
        <taxon>Spermatophyta</taxon>
        <taxon>Magnoliopsida</taxon>
        <taxon>eudicotyledons</taxon>
        <taxon>Gunneridae</taxon>
        <taxon>Pentapetalae</taxon>
        <taxon>rosids</taxon>
        <taxon>fabids</taxon>
        <taxon>Malpighiales</taxon>
        <taxon>Salicaceae</taxon>
        <taxon>Saliceae</taxon>
        <taxon>Populus</taxon>
    </lineage>
</organism>
<sequence>MLKACWLVCPCLSVPALFLFVLCLRRSPFWSGSGWRRSGGRRLVAAHERRPSSLFTVEPGLPQRWTCCRRGADEDKLARCKAITVKGGVSQKEIQQPRGCTFSVSKPRTNGRWRCGWFRRSVPGEKNKHGQGVVDTSLGFAKERGMSGLSLAKKGRLAERWNGDQRGKGEERS</sequence>
<dbReference type="Proteomes" id="UP000006729">
    <property type="component" value="Chromosome 6"/>
</dbReference>
<reference evidence="2 3" key="1">
    <citation type="journal article" date="2006" name="Science">
        <title>The genome of black cottonwood, Populus trichocarpa (Torr. &amp; Gray).</title>
        <authorList>
            <person name="Tuskan G.A."/>
            <person name="Difazio S."/>
            <person name="Jansson S."/>
            <person name="Bohlmann J."/>
            <person name="Grigoriev I."/>
            <person name="Hellsten U."/>
            <person name="Putnam N."/>
            <person name="Ralph S."/>
            <person name="Rombauts S."/>
            <person name="Salamov A."/>
            <person name="Schein J."/>
            <person name="Sterck L."/>
            <person name="Aerts A."/>
            <person name="Bhalerao R.R."/>
            <person name="Bhalerao R.P."/>
            <person name="Blaudez D."/>
            <person name="Boerjan W."/>
            <person name="Brun A."/>
            <person name="Brunner A."/>
            <person name="Busov V."/>
            <person name="Campbell M."/>
            <person name="Carlson J."/>
            <person name="Chalot M."/>
            <person name="Chapman J."/>
            <person name="Chen G.L."/>
            <person name="Cooper D."/>
            <person name="Coutinho P.M."/>
            <person name="Couturier J."/>
            <person name="Covert S."/>
            <person name="Cronk Q."/>
            <person name="Cunningham R."/>
            <person name="Davis J."/>
            <person name="Degroeve S."/>
            <person name="Dejardin A."/>
            <person name="Depamphilis C."/>
            <person name="Detter J."/>
            <person name="Dirks B."/>
            <person name="Dubchak I."/>
            <person name="Duplessis S."/>
            <person name="Ehlting J."/>
            <person name="Ellis B."/>
            <person name="Gendler K."/>
            <person name="Goodstein D."/>
            <person name="Gribskov M."/>
            <person name="Grimwood J."/>
            <person name="Groover A."/>
            <person name="Gunter L."/>
            <person name="Hamberger B."/>
            <person name="Heinze B."/>
            <person name="Helariutta Y."/>
            <person name="Henrissat B."/>
            <person name="Holligan D."/>
            <person name="Holt R."/>
            <person name="Huang W."/>
            <person name="Islam-Faridi N."/>
            <person name="Jones S."/>
            <person name="Jones-Rhoades M."/>
            <person name="Jorgensen R."/>
            <person name="Joshi C."/>
            <person name="Kangasjarvi J."/>
            <person name="Karlsson J."/>
            <person name="Kelleher C."/>
            <person name="Kirkpatrick R."/>
            <person name="Kirst M."/>
            <person name="Kohler A."/>
            <person name="Kalluri U."/>
            <person name="Larimer F."/>
            <person name="Leebens-Mack J."/>
            <person name="Leple J.C."/>
            <person name="Locascio P."/>
            <person name="Lou Y."/>
            <person name="Lucas S."/>
            <person name="Martin F."/>
            <person name="Montanini B."/>
            <person name="Napoli C."/>
            <person name="Nelson D.R."/>
            <person name="Nelson C."/>
            <person name="Nieminen K."/>
            <person name="Nilsson O."/>
            <person name="Pereda V."/>
            <person name="Peter G."/>
            <person name="Philippe R."/>
            <person name="Pilate G."/>
            <person name="Poliakov A."/>
            <person name="Razumovskaya J."/>
            <person name="Richardson P."/>
            <person name="Rinaldi C."/>
            <person name="Ritland K."/>
            <person name="Rouze P."/>
            <person name="Ryaboy D."/>
            <person name="Schmutz J."/>
            <person name="Schrader J."/>
            <person name="Segerman B."/>
            <person name="Shin H."/>
            <person name="Siddiqui A."/>
            <person name="Sterky F."/>
            <person name="Terry A."/>
            <person name="Tsai C.J."/>
            <person name="Uberbacher E."/>
            <person name="Unneberg P."/>
            <person name="Vahala J."/>
            <person name="Wall K."/>
            <person name="Wessler S."/>
            <person name="Yang G."/>
            <person name="Yin T."/>
            <person name="Douglas C."/>
            <person name="Marra M."/>
            <person name="Sandberg G."/>
            <person name="Van de Peer Y."/>
            <person name="Rokhsar D."/>
        </authorList>
    </citation>
    <scope>NUCLEOTIDE SEQUENCE [LARGE SCALE GENOMIC DNA]</scope>
    <source>
        <strain evidence="3">cv. Nisqually</strain>
    </source>
</reference>
<dbReference type="EMBL" id="CM009295">
    <property type="protein sequence ID" value="PNT32177.1"/>
    <property type="molecule type" value="Genomic_DNA"/>
</dbReference>
<dbReference type="InParanoid" id="U7E1L1"/>
<dbReference type="AlphaFoldDB" id="U7E1L1"/>
<evidence type="ECO:0000313" key="3">
    <source>
        <dbReference type="Proteomes" id="UP000006729"/>
    </source>
</evidence>
<feature type="region of interest" description="Disordered" evidence="1">
    <location>
        <begin position="149"/>
        <end position="173"/>
    </location>
</feature>
<name>U7E1L1_POPTR</name>
<keyword evidence="3" id="KW-1185">Reference proteome</keyword>
<feature type="compositionally biased region" description="Basic and acidic residues" evidence="1">
    <location>
        <begin position="156"/>
        <end position="173"/>
    </location>
</feature>
<gene>
    <name evidence="2" type="ORF">POPTR_006G172200</name>
</gene>
<evidence type="ECO:0000256" key="1">
    <source>
        <dbReference type="SAM" id="MobiDB-lite"/>
    </source>
</evidence>
<accession>U7E1L1</accession>
<protein>
    <submittedName>
        <fullName evidence="2">Uncharacterized protein</fullName>
    </submittedName>
</protein>
<proteinExistence type="predicted"/>
<evidence type="ECO:0000313" key="2">
    <source>
        <dbReference type="EMBL" id="PNT32177.1"/>
    </source>
</evidence>